<organism evidence="1 2">
    <name type="scientific">Gimesia maris</name>
    <dbReference type="NCBI Taxonomy" id="122"/>
    <lineage>
        <taxon>Bacteria</taxon>
        <taxon>Pseudomonadati</taxon>
        <taxon>Planctomycetota</taxon>
        <taxon>Planctomycetia</taxon>
        <taxon>Planctomycetales</taxon>
        <taxon>Planctomycetaceae</taxon>
        <taxon>Gimesia</taxon>
    </lineage>
</organism>
<proteinExistence type="predicted"/>
<accession>A0A3D3RFT2</accession>
<dbReference type="AlphaFoldDB" id="A0A3D3RFT2"/>
<comment type="caution">
    <text evidence="1">The sequence shown here is derived from an EMBL/GenBank/DDBJ whole genome shotgun (WGS) entry which is preliminary data.</text>
</comment>
<feature type="non-terminal residue" evidence="1">
    <location>
        <position position="119"/>
    </location>
</feature>
<feature type="non-terminal residue" evidence="1">
    <location>
        <position position="1"/>
    </location>
</feature>
<name>A0A3D3RFT2_9PLAN</name>
<dbReference type="Proteomes" id="UP000263642">
    <property type="component" value="Unassembled WGS sequence"/>
</dbReference>
<reference evidence="1 2" key="1">
    <citation type="journal article" date="2018" name="Nat. Biotechnol.">
        <title>A standardized bacterial taxonomy based on genome phylogeny substantially revises the tree of life.</title>
        <authorList>
            <person name="Parks D.H."/>
            <person name="Chuvochina M."/>
            <person name="Waite D.W."/>
            <person name="Rinke C."/>
            <person name="Skarshewski A."/>
            <person name="Chaumeil P.A."/>
            <person name="Hugenholtz P."/>
        </authorList>
    </citation>
    <scope>NUCLEOTIDE SEQUENCE [LARGE SCALE GENOMIC DNA]</scope>
    <source>
        <strain evidence="1">UBA9375</strain>
    </source>
</reference>
<dbReference type="EMBL" id="DQAY01000183">
    <property type="protein sequence ID" value="HCO26948.1"/>
    <property type="molecule type" value="Genomic_DNA"/>
</dbReference>
<evidence type="ECO:0000313" key="2">
    <source>
        <dbReference type="Proteomes" id="UP000263642"/>
    </source>
</evidence>
<sequence length="119" mass="13085">AEPMQFLEIAASPDVDKFIAALLQQVVENCGREAGFDAAEIKVYPTRVNNYPCAVIEMPEPQEAAEAWLIGVVVPVDFTLEVPADLDESQITAQYYTLEKGVSLTGEPRTVLAGWDDQR</sequence>
<gene>
    <name evidence="1" type="ORF">DIT97_29530</name>
</gene>
<evidence type="ECO:0000313" key="1">
    <source>
        <dbReference type="EMBL" id="HCO26948.1"/>
    </source>
</evidence>
<protein>
    <submittedName>
        <fullName evidence="1">Uncharacterized protein</fullName>
    </submittedName>
</protein>